<dbReference type="Proteomes" id="UP000278222">
    <property type="component" value="Unassembled WGS sequence"/>
</dbReference>
<proteinExistence type="predicted"/>
<dbReference type="PANTHER" id="PTHR30328:SF54">
    <property type="entry name" value="HTH-TYPE TRANSCRIPTIONAL REPRESSOR SCO4008"/>
    <property type="match status" value="1"/>
</dbReference>
<dbReference type="OrthoDB" id="9803547at2"/>
<dbReference type="SUPFAM" id="SSF48498">
    <property type="entry name" value="Tetracyclin repressor-like, C-terminal domain"/>
    <property type="match status" value="1"/>
</dbReference>
<dbReference type="Pfam" id="PF17938">
    <property type="entry name" value="TetR_C_29"/>
    <property type="match status" value="1"/>
</dbReference>
<feature type="DNA-binding region" description="H-T-H motif" evidence="2">
    <location>
        <begin position="75"/>
        <end position="94"/>
    </location>
</feature>
<dbReference type="InterPro" id="IPR009057">
    <property type="entry name" value="Homeodomain-like_sf"/>
</dbReference>
<dbReference type="InterPro" id="IPR001647">
    <property type="entry name" value="HTH_TetR"/>
</dbReference>
<dbReference type="InterPro" id="IPR036271">
    <property type="entry name" value="Tet_transcr_reg_TetR-rel_C_sf"/>
</dbReference>
<dbReference type="AlphaFoldDB" id="A0A3N1KYC2"/>
<reference evidence="5 6" key="1">
    <citation type="submission" date="2018-11" db="EMBL/GenBank/DDBJ databases">
        <title>Genomic Encyclopedia of Type Strains, Phase IV (KMG-IV): sequencing the most valuable type-strain genomes for metagenomic binning, comparative biology and taxonomic classification.</title>
        <authorList>
            <person name="Goeker M."/>
        </authorList>
    </citation>
    <scope>NUCLEOTIDE SEQUENCE [LARGE SCALE GENOMIC DNA]</scope>
    <source>
        <strain evidence="5 6">DSM 5900</strain>
    </source>
</reference>
<dbReference type="Pfam" id="PF00440">
    <property type="entry name" value="TetR_N"/>
    <property type="match status" value="1"/>
</dbReference>
<dbReference type="InterPro" id="IPR041474">
    <property type="entry name" value="NicS_C"/>
</dbReference>
<sequence length="270" mass="29567">MLPPTMTTRQRPKSPPAEKVAAEKVAAEKLAAEKPAAAKPATRKAANGRDPAATRERILRAALREFAQRGYAGGRVEGIAKRSGVAKGLVFHYFGTKEGLYLAVQQRIYENLRRRQDETQLAGLGPVEGMRKLVIDTFRGFREMPEIIRLMNEENLHQARNIRGAHAIPALYNPLVAAIERLIAAGREEGLFRAEIDPVAFYIALSGLGYFYMSNRYTLGTVLQVDLEDAGRIAAYEEMIADMVVAYLQGGAATLPMLSLPEPAVVCDGG</sequence>
<keyword evidence="1 2" id="KW-0238">DNA-binding</keyword>
<dbReference type="GO" id="GO:0003677">
    <property type="term" value="F:DNA binding"/>
    <property type="evidence" value="ECO:0007669"/>
    <property type="project" value="UniProtKB-UniRule"/>
</dbReference>
<evidence type="ECO:0000259" key="4">
    <source>
        <dbReference type="PROSITE" id="PS50977"/>
    </source>
</evidence>
<feature type="compositionally biased region" description="Low complexity" evidence="3">
    <location>
        <begin position="33"/>
        <end position="45"/>
    </location>
</feature>
<dbReference type="PANTHER" id="PTHR30328">
    <property type="entry name" value="TRANSCRIPTIONAL REPRESSOR"/>
    <property type="match status" value="1"/>
</dbReference>
<protein>
    <submittedName>
        <fullName evidence="5">TetR family transcriptional regulator</fullName>
    </submittedName>
</protein>
<evidence type="ECO:0000256" key="1">
    <source>
        <dbReference type="ARBA" id="ARBA00023125"/>
    </source>
</evidence>
<feature type="domain" description="HTH tetR-type" evidence="4">
    <location>
        <begin position="52"/>
        <end position="112"/>
    </location>
</feature>
<evidence type="ECO:0000313" key="5">
    <source>
        <dbReference type="EMBL" id="ROP83338.1"/>
    </source>
</evidence>
<feature type="compositionally biased region" description="Basic and acidic residues" evidence="3">
    <location>
        <begin position="20"/>
        <end position="32"/>
    </location>
</feature>
<feature type="region of interest" description="Disordered" evidence="3">
    <location>
        <begin position="1"/>
        <end position="52"/>
    </location>
</feature>
<gene>
    <name evidence="5" type="ORF">EDC65_4872</name>
</gene>
<evidence type="ECO:0000256" key="3">
    <source>
        <dbReference type="SAM" id="MobiDB-lite"/>
    </source>
</evidence>
<comment type="caution">
    <text evidence="5">The sequence shown here is derived from an EMBL/GenBank/DDBJ whole genome shotgun (WGS) entry which is preliminary data.</text>
</comment>
<organism evidence="5 6">
    <name type="scientific">Stella humosa</name>
    <dbReference type="NCBI Taxonomy" id="94"/>
    <lineage>
        <taxon>Bacteria</taxon>
        <taxon>Pseudomonadati</taxon>
        <taxon>Pseudomonadota</taxon>
        <taxon>Alphaproteobacteria</taxon>
        <taxon>Rhodospirillales</taxon>
        <taxon>Stellaceae</taxon>
        <taxon>Stella</taxon>
    </lineage>
</organism>
<name>A0A3N1KYC2_9PROT</name>
<evidence type="ECO:0000313" key="6">
    <source>
        <dbReference type="Proteomes" id="UP000278222"/>
    </source>
</evidence>
<dbReference type="EMBL" id="RJKX01000017">
    <property type="protein sequence ID" value="ROP83338.1"/>
    <property type="molecule type" value="Genomic_DNA"/>
</dbReference>
<dbReference type="SUPFAM" id="SSF46689">
    <property type="entry name" value="Homeodomain-like"/>
    <property type="match status" value="1"/>
</dbReference>
<keyword evidence="6" id="KW-1185">Reference proteome</keyword>
<dbReference type="Gene3D" id="1.10.357.10">
    <property type="entry name" value="Tetracycline Repressor, domain 2"/>
    <property type="match status" value="1"/>
</dbReference>
<dbReference type="PRINTS" id="PR00455">
    <property type="entry name" value="HTHTETR"/>
</dbReference>
<evidence type="ECO:0000256" key="2">
    <source>
        <dbReference type="PROSITE-ProRule" id="PRU00335"/>
    </source>
</evidence>
<dbReference type="InterPro" id="IPR050109">
    <property type="entry name" value="HTH-type_TetR-like_transc_reg"/>
</dbReference>
<dbReference type="PROSITE" id="PS50977">
    <property type="entry name" value="HTH_TETR_2"/>
    <property type="match status" value="1"/>
</dbReference>
<accession>A0A3N1KYC2</accession>